<reference evidence="2 3" key="1">
    <citation type="submission" date="2021-03" db="EMBL/GenBank/DDBJ databases">
        <title>Genomic Encyclopedia of Type Strains, Phase IV (KMG-IV): sequencing the most valuable type-strain genomes for metagenomic binning, comparative biology and taxonomic classification.</title>
        <authorList>
            <person name="Goeker M."/>
        </authorList>
    </citation>
    <scope>NUCLEOTIDE SEQUENCE [LARGE SCALE GENOMIC DNA]</scope>
    <source>
        <strain evidence="2 3">DSM 26048</strain>
    </source>
</reference>
<keyword evidence="1" id="KW-0812">Transmembrane</keyword>
<proteinExistence type="predicted"/>
<keyword evidence="1" id="KW-1133">Transmembrane helix</keyword>
<dbReference type="InterPro" id="IPR025917">
    <property type="entry name" value="YuiB"/>
</dbReference>
<dbReference type="EMBL" id="JAGGLB010000011">
    <property type="protein sequence ID" value="MBP1992006.1"/>
    <property type="molecule type" value="Genomic_DNA"/>
</dbReference>
<protein>
    <submittedName>
        <fullName evidence="2">Preprotein translocase subunit SecG</fullName>
    </submittedName>
</protein>
<gene>
    <name evidence="2" type="ORF">J2Z66_003614</name>
</gene>
<comment type="caution">
    <text evidence="2">The sequence shown here is derived from an EMBL/GenBank/DDBJ whole genome shotgun (WGS) entry which is preliminary data.</text>
</comment>
<sequence>MIQLVIVTVLLLVLFFGIGFILNMLMKTTWFPIYGYFAVVIVFVVYWGNAGSLTDNLTEYSYADYIPAIGGLIGAILSGSAIKALRTRGFKMF</sequence>
<organism evidence="2 3">
    <name type="scientific">Paenibacillus eucommiae</name>
    <dbReference type="NCBI Taxonomy" id="1355755"/>
    <lineage>
        <taxon>Bacteria</taxon>
        <taxon>Bacillati</taxon>
        <taxon>Bacillota</taxon>
        <taxon>Bacilli</taxon>
        <taxon>Bacillales</taxon>
        <taxon>Paenibacillaceae</taxon>
        <taxon>Paenibacillus</taxon>
    </lineage>
</organism>
<feature type="transmembrane region" description="Helical" evidence="1">
    <location>
        <begin position="65"/>
        <end position="85"/>
    </location>
</feature>
<accession>A0ABS4IYR1</accession>
<feature type="transmembrane region" description="Helical" evidence="1">
    <location>
        <begin position="33"/>
        <end position="53"/>
    </location>
</feature>
<dbReference type="Pfam" id="PF14068">
    <property type="entry name" value="YuiB"/>
    <property type="match status" value="1"/>
</dbReference>
<keyword evidence="1" id="KW-0472">Membrane</keyword>
<dbReference type="RefSeq" id="WP_209972722.1">
    <property type="nucleotide sequence ID" value="NZ_JAGGLB010000011.1"/>
</dbReference>
<evidence type="ECO:0000313" key="3">
    <source>
        <dbReference type="Proteomes" id="UP001519287"/>
    </source>
</evidence>
<name>A0ABS4IYR1_9BACL</name>
<evidence type="ECO:0000256" key="1">
    <source>
        <dbReference type="SAM" id="Phobius"/>
    </source>
</evidence>
<evidence type="ECO:0000313" key="2">
    <source>
        <dbReference type="EMBL" id="MBP1992006.1"/>
    </source>
</evidence>
<dbReference type="Proteomes" id="UP001519287">
    <property type="component" value="Unassembled WGS sequence"/>
</dbReference>
<feature type="transmembrane region" description="Helical" evidence="1">
    <location>
        <begin position="6"/>
        <end position="26"/>
    </location>
</feature>
<keyword evidence="3" id="KW-1185">Reference proteome</keyword>